<protein>
    <recommendedName>
        <fullName evidence="4">Secreted protein</fullName>
    </recommendedName>
</protein>
<evidence type="ECO:0000256" key="1">
    <source>
        <dbReference type="SAM" id="SignalP"/>
    </source>
</evidence>
<evidence type="ECO:0008006" key="4">
    <source>
        <dbReference type="Google" id="ProtNLM"/>
    </source>
</evidence>
<evidence type="ECO:0000313" key="2">
    <source>
        <dbReference type="EMBL" id="KYF59399.1"/>
    </source>
</evidence>
<proteinExistence type="predicted"/>
<evidence type="ECO:0000313" key="3">
    <source>
        <dbReference type="Proteomes" id="UP000075420"/>
    </source>
</evidence>
<reference evidence="2 3" key="1">
    <citation type="submission" date="2014-02" db="EMBL/GenBank/DDBJ databases">
        <title>The small core and large imbalanced accessory genome model reveals a collaborative survival strategy of Sorangium cellulosum strains in nature.</title>
        <authorList>
            <person name="Han K."/>
            <person name="Peng R."/>
            <person name="Blom J."/>
            <person name="Li Y.-Z."/>
        </authorList>
    </citation>
    <scope>NUCLEOTIDE SEQUENCE [LARGE SCALE GENOMIC DNA]</scope>
    <source>
        <strain evidence="2 3">So0157-25</strain>
    </source>
</reference>
<gene>
    <name evidence="2" type="ORF">BE08_42275</name>
</gene>
<feature type="signal peptide" evidence="1">
    <location>
        <begin position="1"/>
        <end position="25"/>
    </location>
</feature>
<dbReference type="EMBL" id="JELY01000437">
    <property type="protein sequence ID" value="KYF59399.1"/>
    <property type="molecule type" value="Genomic_DNA"/>
</dbReference>
<comment type="caution">
    <text evidence="2">The sequence shown here is derived from an EMBL/GenBank/DDBJ whole genome shotgun (WGS) entry which is preliminary data.</text>
</comment>
<name>A0A150PUM2_SORCE</name>
<dbReference type="Proteomes" id="UP000075420">
    <property type="component" value="Unassembled WGS sequence"/>
</dbReference>
<accession>A0A150PUM2</accession>
<sequence length="328" mass="34564">MRIQGCLRSVLVALALASTALVSPACSKSPEITAESIEESGALTEQHEPGSVVMTVAQDGRVTALVKDRDGKPIAEGVAGNVTVKVPGKDGAPVTAELVPQAKSGGVLLAKIPPLEDDLTEVGYELKVKGEPFQGVLHVPRGGTRELEENARGNQAHKVDGLKGPNGGVLQPVGDDIVEIVADKDSGEARVYVLDANLKPVPIGEREIKLAVHTPSGPDVIVLAPGPDRLYFTGKLRVKVNPTKITVVVKHGGRTDVVLCGYHPGSVIVVGPSAPAIGILVAAAWAVKVDVKPTVVVHDDDDDDGRVIIVHKHKHKHKHKGKGHRHWK</sequence>
<feature type="chain" id="PRO_5007566200" description="Secreted protein" evidence="1">
    <location>
        <begin position="26"/>
        <end position="328"/>
    </location>
</feature>
<dbReference type="AlphaFoldDB" id="A0A150PUM2"/>
<organism evidence="2 3">
    <name type="scientific">Sorangium cellulosum</name>
    <name type="common">Polyangium cellulosum</name>
    <dbReference type="NCBI Taxonomy" id="56"/>
    <lineage>
        <taxon>Bacteria</taxon>
        <taxon>Pseudomonadati</taxon>
        <taxon>Myxococcota</taxon>
        <taxon>Polyangia</taxon>
        <taxon>Polyangiales</taxon>
        <taxon>Polyangiaceae</taxon>
        <taxon>Sorangium</taxon>
    </lineage>
</organism>
<keyword evidence="1" id="KW-0732">Signal</keyword>